<protein>
    <submittedName>
        <fullName evidence="6">Protein TONSOKU</fullName>
    </submittedName>
</protein>
<gene>
    <name evidence="6" type="primary">TSK</name>
    <name evidence="6" type="ORF">KSP39_PZI020738</name>
</gene>
<keyword evidence="4" id="KW-0175">Coiled coil</keyword>
<keyword evidence="2 3" id="KW-0802">TPR repeat</keyword>
<dbReference type="Pfam" id="PF13176">
    <property type="entry name" value="TPR_7"/>
    <property type="match status" value="1"/>
</dbReference>
<evidence type="ECO:0000313" key="7">
    <source>
        <dbReference type="Proteomes" id="UP001418222"/>
    </source>
</evidence>
<dbReference type="Gene3D" id="1.25.40.10">
    <property type="entry name" value="Tetratricopeptide repeat domain"/>
    <property type="match status" value="3"/>
</dbReference>
<sequence>MGREEDEIKVAKIGYKDAVRNGNHEEEARWANLLGDLLKRRGEYVEALRWLRIDYEVSAKYLPQKQLLATCQSLGEVYLRLERFKEALLYQKKHLDLANDSDDVIEQQRASTQLGRTYHEMFLRSENDHYAVRNAKKYFKLAMKFAQSLKENPPSKANCFFLKEYIDAHNNIGMLELDLDNLEDAKKTLLECLKLCDEEEVSEDDDGRSRLHHNLGSVYLELREWNKARDHIEKDIVICKRIGHAQGEAKGFINLGELHYRVQKYDEAILCYHKAIDIARSMEDEDSLVAHITQNIDTVNEASKVLESLRKDEQKLKRLMRATSDARGTASERKCLLEQNVCLDSLIEKSSMIFAWPKHQEFAKRKKRVAGELCDKEKLSDSFLVIGESYQKLRNFSKARKWYMKSWNVYRSIGNLEGQALAKINVGEVLDSSGDWVGALEAFEEGYRISVKGNLPAVQLSALDNMHYSHMIRFDNVEEARKLQIEIQNVKRLLNTGDLSRRMDQDYCSETETEGIVASDRIFSECESEEINNHSNFEVSAKKFTDDEIDDDVPLRMLVQKCKKAPKLVSSSLNTKSKSPNSLCEASSGDLPSSHDNHKSLGRKHVRVVISDGEDEDPDQMHQPIKRNHGNPVEDVATSSGDIELCGIASFSEQDMVHRNASKDKLGASTLFHIEDSTCCLKFKSSSSIVDNVTELGSASNTNISNASKSTTCGSKLEVTRIPDVCVEVNSGADFTHSEVDHGMIHLILVNVPVCVSYCCSSEGFFRCSCPNLVGILLPSVIIFGLGQLLCIFDDAFF</sequence>
<dbReference type="PANTHER" id="PTHR47684">
    <property type="entry name" value="PROTEIN TONSOKU"/>
    <property type="match status" value="1"/>
</dbReference>
<dbReference type="Pfam" id="PF07719">
    <property type="entry name" value="TPR_2"/>
    <property type="match status" value="1"/>
</dbReference>
<dbReference type="SMART" id="SM00028">
    <property type="entry name" value="TPR"/>
    <property type="match status" value="7"/>
</dbReference>
<dbReference type="Pfam" id="PF13424">
    <property type="entry name" value="TPR_12"/>
    <property type="match status" value="1"/>
</dbReference>
<reference evidence="6 7" key="1">
    <citation type="journal article" date="2022" name="Nat. Plants">
        <title>Genomes of leafy and leafless Platanthera orchids illuminate the evolution of mycoheterotrophy.</title>
        <authorList>
            <person name="Li M.H."/>
            <person name="Liu K.W."/>
            <person name="Li Z."/>
            <person name="Lu H.C."/>
            <person name="Ye Q.L."/>
            <person name="Zhang D."/>
            <person name="Wang J.Y."/>
            <person name="Li Y.F."/>
            <person name="Zhong Z.M."/>
            <person name="Liu X."/>
            <person name="Yu X."/>
            <person name="Liu D.K."/>
            <person name="Tu X.D."/>
            <person name="Liu B."/>
            <person name="Hao Y."/>
            <person name="Liao X.Y."/>
            <person name="Jiang Y.T."/>
            <person name="Sun W.H."/>
            <person name="Chen J."/>
            <person name="Chen Y.Q."/>
            <person name="Ai Y."/>
            <person name="Zhai J.W."/>
            <person name="Wu S.S."/>
            <person name="Zhou Z."/>
            <person name="Hsiao Y.Y."/>
            <person name="Wu W.L."/>
            <person name="Chen Y.Y."/>
            <person name="Lin Y.F."/>
            <person name="Hsu J.L."/>
            <person name="Li C.Y."/>
            <person name="Wang Z.W."/>
            <person name="Zhao X."/>
            <person name="Zhong W.Y."/>
            <person name="Ma X.K."/>
            <person name="Ma L."/>
            <person name="Huang J."/>
            <person name="Chen G.Z."/>
            <person name="Huang M.Z."/>
            <person name="Huang L."/>
            <person name="Peng D.H."/>
            <person name="Luo Y.B."/>
            <person name="Zou S.Q."/>
            <person name="Chen S.P."/>
            <person name="Lan S."/>
            <person name="Tsai W.C."/>
            <person name="Van de Peer Y."/>
            <person name="Liu Z.J."/>
        </authorList>
    </citation>
    <scope>NUCLEOTIDE SEQUENCE [LARGE SCALE GENOMIC DNA]</scope>
    <source>
        <strain evidence="6">Lor287</strain>
    </source>
</reference>
<evidence type="ECO:0000256" key="1">
    <source>
        <dbReference type="ARBA" id="ARBA00022737"/>
    </source>
</evidence>
<dbReference type="AlphaFoldDB" id="A0AAP0AZK3"/>
<evidence type="ECO:0000256" key="3">
    <source>
        <dbReference type="PROSITE-ProRule" id="PRU00339"/>
    </source>
</evidence>
<accession>A0AAP0AZK3</accession>
<dbReference type="SUPFAM" id="SSF48452">
    <property type="entry name" value="TPR-like"/>
    <property type="match status" value="3"/>
</dbReference>
<feature type="repeat" description="TPR" evidence="3">
    <location>
        <begin position="249"/>
        <end position="282"/>
    </location>
</feature>
<dbReference type="GO" id="GO:0005634">
    <property type="term" value="C:nucleus"/>
    <property type="evidence" value="ECO:0007669"/>
    <property type="project" value="InterPro"/>
</dbReference>
<dbReference type="InterPro" id="IPR044227">
    <property type="entry name" value="TONSOKU"/>
</dbReference>
<keyword evidence="7" id="KW-1185">Reference proteome</keyword>
<dbReference type="InterPro" id="IPR013105">
    <property type="entry name" value="TPR_2"/>
</dbReference>
<evidence type="ECO:0000256" key="2">
    <source>
        <dbReference type="ARBA" id="ARBA00022803"/>
    </source>
</evidence>
<dbReference type="InterPro" id="IPR011990">
    <property type="entry name" value="TPR-like_helical_dom_sf"/>
</dbReference>
<feature type="region of interest" description="Disordered" evidence="5">
    <location>
        <begin position="569"/>
        <end position="633"/>
    </location>
</feature>
<evidence type="ECO:0000313" key="6">
    <source>
        <dbReference type="EMBL" id="KAK8921245.1"/>
    </source>
</evidence>
<dbReference type="Proteomes" id="UP001418222">
    <property type="component" value="Unassembled WGS sequence"/>
</dbReference>
<comment type="caution">
    <text evidence="6">The sequence shown here is derived from an EMBL/GenBank/DDBJ whole genome shotgun (WGS) entry which is preliminary data.</text>
</comment>
<organism evidence="6 7">
    <name type="scientific">Platanthera zijinensis</name>
    <dbReference type="NCBI Taxonomy" id="2320716"/>
    <lineage>
        <taxon>Eukaryota</taxon>
        <taxon>Viridiplantae</taxon>
        <taxon>Streptophyta</taxon>
        <taxon>Embryophyta</taxon>
        <taxon>Tracheophyta</taxon>
        <taxon>Spermatophyta</taxon>
        <taxon>Magnoliopsida</taxon>
        <taxon>Liliopsida</taxon>
        <taxon>Asparagales</taxon>
        <taxon>Orchidaceae</taxon>
        <taxon>Orchidoideae</taxon>
        <taxon>Orchideae</taxon>
        <taxon>Orchidinae</taxon>
        <taxon>Platanthera</taxon>
    </lineage>
</organism>
<evidence type="ECO:0000256" key="4">
    <source>
        <dbReference type="SAM" id="Coils"/>
    </source>
</evidence>
<name>A0AAP0AZK3_9ASPA</name>
<keyword evidence="1" id="KW-0677">Repeat</keyword>
<dbReference type="EMBL" id="JBBWWQ010000018">
    <property type="protein sequence ID" value="KAK8921245.1"/>
    <property type="molecule type" value="Genomic_DNA"/>
</dbReference>
<dbReference type="GO" id="GO:0040029">
    <property type="term" value="P:epigenetic regulation of gene expression"/>
    <property type="evidence" value="ECO:0007669"/>
    <property type="project" value="InterPro"/>
</dbReference>
<dbReference type="GO" id="GO:0072423">
    <property type="term" value="P:response to DNA damage checkpoint signaling"/>
    <property type="evidence" value="ECO:0007669"/>
    <property type="project" value="InterPro"/>
</dbReference>
<proteinExistence type="predicted"/>
<feature type="compositionally biased region" description="Polar residues" evidence="5">
    <location>
        <begin position="569"/>
        <end position="585"/>
    </location>
</feature>
<dbReference type="FunFam" id="1.25.40.10:FF:000961">
    <property type="entry name" value="Protein TONSOKU"/>
    <property type="match status" value="1"/>
</dbReference>
<dbReference type="PANTHER" id="PTHR47684:SF1">
    <property type="entry name" value="PROTEIN TONSOKU"/>
    <property type="match status" value="1"/>
</dbReference>
<evidence type="ECO:0000256" key="5">
    <source>
        <dbReference type="SAM" id="MobiDB-lite"/>
    </source>
</evidence>
<feature type="coiled-coil region" evidence="4">
    <location>
        <begin position="299"/>
        <end position="326"/>
    </location>
</feature>
<dbReference type="GO" id="GO:0009933">
    <property type="term" value="P:meristem structural organization"/>
    <property type="evidence" value="ECO:0007669"/>
    <property type="project" value="InterPro"/>
</dbReference>
<dbReference type="PROSITE" id="PS50005">
    <property type="entry name" value="TPR"/>
    <property type="match status" value="1"/>
</dbReference>
<dbReference type="InterPro" id="IPR019734">
    <property type="entry name" value="TPR_rpt"/>
</dbReference>